<feature type="transmembrane region" description="Helical" evidence="2">
    <location>
        <begin position="217"/>
        <end position="238"/>
    </location>
</feature>
<sequence>MLYFKPALLGSQGLDDRTLKEDKTSCLRFGPCGVGKKALYLNSFFLDRRFYIPVSRVQRVYKRVALSKGAYTRKGIFGAIPYLVVEYDHGQSIQCTFKHEEHVDAMLAEIQRRFPDMPTMSEAAAKKLAEARAAEEARYVKKLTQKAEESLETLRKALDFLNRRPDLATRLAADSKALRVNRLTNPMHKWAALAIFCMAVVAAAYGSYTWIYGLGDYGMQITLVGFALIFFFSSLNVLPTARNNRRALTERLEKTRRDVQTYIDTYPNFPLPARYAHPATLTRMIRSIREGRSQTIAEAYEDMKKVLKAINASVTVSQTEYDEIVAIKPMFLLEDYK</sequence>
<evidence type="ECO:0000256" key="1">
    <source>
        <dbReference type="SAM" id="Coils"/>
    </source>
</evidence>
<evidence type="ECO:0000313" key="4">
    <source>
        <dbReference type="Proteomes" id="UP000886752"/>
    </source>
</evidence>
<reference evidence="3" key="1">
    <citation type="journal article" date="2021" name="PeerJ">
        <title>Extensive microbial diversity within the chicken gut microbiome revealed by metagenomics and culture.</title>
        <authorList>
            <person name="Gilroy R."/>
            <person name="Ravi A."/>
            <person name="Getino M."/>
            <person name="Pursley I."/>
            <person name="Horton D.L."/>
            <person name="Alikhan N.F."/>
            <person name="Baker D."/>
            <person name="Gharbi K."/>
            <person name="Hall N."/>
            <person name="Watson M."/>
            <person name="Adriaenssens E.M."/>
            <person name="Foster-Nyarko E."/>
            <person name="Jarju S."/>
            <person name="Secka A."/>
            <person name="Antonio M."/>
            <person name="Oren A."/>
            <person name="Chaudhuri R.R."/>
            <person name="La Ragione R."/>
            <person name="Hildebrand F."/>
            <person name="Pallen M.J."/>
        </authorList>
    </citation>
    <scope>NUCLEOTIDE SEQUENCE</scope>
    <source>
        <strain evidence="3">ChiHecec2B26-446</strain>
    </source>
</reference>
<accession>A0A9D1PYZ3</accession>
<feature type="coiled-coil region" evidence="1">
    <location>
        <begin position="238"/>
        <end position="265"/>
    </location>
</feature>
<dbReference type="Proteomes" id="UP000886752">
    <property type="component" value="Unassembled WGS sequence"/>
</dbReference>
<keyword evidence="1" id="KW-0175">Coiled coil</keyword>
<organism evidence="3 4">
    <name type="scientific">Candidatus Desulfovibrio intestinipullorum</name>
    <dbReference type="NCBI Taxonomy" id="2838536"/>
    <lineage>
        <taxon>Bacteria</taxon>
        <taxon>Pseudomonadati</taxon>
        <taxon>Thermodesulfobacteriota</taxon>
        <taxon>Desulfovibrionia</taxon>
        <taxon>Desulfovibrionales</taxon>
        <taxon>Desulfovibrionaceae</taxon>
        <taxon>Desulfovibrio</taxon>
    </lineage>
</organism>
<keyword evidence="2" id="KW-0812">Transmembrane</keyword>
<proteinExistence type="predicted"/>
<protein>
    <recommendedName>
        <fullName evidence="5">ATPase P</fullName>
    </recommendedName>
</protein>
<keyword evidence="2" id="KW-0472">Membrane</keyword>
<dbReference type="EMBL" id="DXHV01000085">
    <property type="protein sequence ID" value="HIW01646.1"/>
    <property type="molecule type" value="Genomic_DNA"/>
</dbReference>
<feature type="transmembrane region" description="Helical" evidence="2">
    <location>
        <begin position="190"/>
        <end position="211"/>
    </location>
</feature>
<evidence type="ECO:0000313" key="3">
    <source>
        <dbReference type="EMBL" id="HIW01646.1"/>
    </source>
</evidence>
<dbReference type="AlphaFoldDB" id="A0A9D1PYZ3"/>
<reference evidence="3" key="2">
    <citation type="submission" date="2021-04" db="EMBL/GenBank/DDBJ databases">
        <authorList>
            <person name="Gilroy R."/>
        </authorList>
    </citation>
    <scope>NUCLEOTIDE SEQUENCE</scope>
    <source>
        <strain evidence="3">ChiHecec2B26-446</strain>
    </source>
</reference>
<evidence type="ECO:0008006" key="5">
    <source>
        <dbReference type="Google" id="ProtNLM"/>
    </source>
</evidence>
<comment type="caution">
    <text evidence="3">The sequence shown here is derived from an EMBL/GenBank/DDBJ whole genome shotgun (WGS) entry which is preliminary data.</text>
</comment>
<name>A0A9D1PYZ3_9BACT</name>
<evidence type="ECO:0000256" key="2">
    <source>
        <dbReference type="SAM" id="Phobius"/>
    </source>
</evidence>
<keyword evidence="2" id="KW-1133">Transmembrane helix</keyword>
<gene>
    <name evidence="3" type="ORF">H9894_10750</name>
</gene>